<reference evidence="2 3" key="1">
    <citation type="journal article" date="2015" name="Biotechnol. Biofuels">
        <title>Enhanced degradation of softwood versus hardwood by the white-rot fungus Pycnoporus coccineus.</title>
        <authorList>
            <person name="Couturier M."/>
            <person name="Navarro D."/>
            <person name="Chevret D."/>
            <person name="Henrissat B."/>
            <person name="Piumi F."/>
            <person name="Ruiz-Duenas F.J."/>
            <person name="Martinez A.T."/>
            <person name="Grigoriev I.V."/>
            <person name="Riley R."/>
            <person name="Lipzen A."/>
            <person name="Berrin J.G."/>
            <person name="Master E.R."/>
            <person name="Rosso M.N."/>
        </authorList>
    </citation>
    <scope>NUCLEOTIDE SEQUENCE [LARGE SCALE GENOMIC DNA]</scope>
    <source>
        <strain evidence="2 3">BRFM310</strain>
    </source>
</reference>
<name>A0A1Y2ISS9_TRAC3</name>
<evidence type="ECO:0000313" key="3">
    <source>
        <dbReference type="Proteomes" id="UP000193067"/>
    </source>
</evidence>
<keyword evidence="3" id="KW-1185">Reference proteome</keyword>
<keyword evidence="1" id="KW-0812">Transmembrane</keyword>
<dbReference type="AlphaFoldDB" id="A0A1Y2ISS9"/>
<accession>A0A1Y2ISS9</accession>
<feature type="transmembrane region" description="Helical" evidence="1">
    <location>
        <begin position="113"/>
        <end position="135"/>
    </location>
</feature>
<evidence type="ECO:0000313" key="2">
    <source>
        <dbReference type="EMBL" id="OSD04199.1"/>
    </source>
</evidence>
<feature type="transmembrane region" description="Helical" evidence="1">
    <location>
        <begin position="37"/>
        <end position="56"/>
    </location>
</feature>
<gene>
    <name evidence="2" type="ORF">PYCCODRAFT_131196</name>
</gene>
<dbReference type="Proteomes" id="UP000193067">
    <property type="component" value="Unassembled WGS sequence"/>
</dbReference>
<evidence type="ECO:0000256" key="1">
    <source>
        <dbReference type="SAM" id="Phobius"/>
    </source>
</evidence>
<keyword evidence="1" id="KW-0472">Membrane</keyword>
<organism evidence="2 3">
    <name type="scientific">Trametes coccinea (strain BRFM310)</name>
    <name type="common">Pycnoporus coccineus</name>
    <dbReference type="NCBI Taxonomy" id="1353009"/>
    <lineage>
        <taxon>Eukaryota</taxon>
        <taxon>Fungi</taxon>
        <taxon>Dikarya</taxon>
        <taxon>Basidiomycota</taxon>
        <taxon>Agaricomycotina</taxon>
        <taxon>Agaricomycetes</taxon>
        <taxon>Polyporales</taxon>
        <taxon>Polyporaceae</taxon>
        <taxon>Trametes</taxon>
    </lineage>
</organism>
<sequence length="185" mass="20194">MHTACRYASYDSHPLLAFACIYPNSFPEAVPLRPARAVLFIYFYCLATAAAAAAVARSHALFPLPSPSTHLHTHNVVGPSLGPSLSPSLTCPTPPRLLLLSLRPSVPAPSHSLAHIFALFVHPLFIAFFASLVCLDLGYPVLRLRLSTLSPYFSLPASVVDVDEMYCTNNVPLLLPPLRCCRREE</sequence>
<keyword evidence="1" id="KW-1133">Transmembrane helix</keyword>
<proteinExistence type="predicted"/>
<protein>
    <submittedName>
        <fullName evidence="2">Uncharacterized protein</fullName>
    </submittedName>
</protein>
<dbReference type="EMBL" id="KZ084097">
    <property type="protein sequence ID" value="OSD04199.1"/>
    <property type="molecule type" value="Genomic_DNA"/>
</dbReference>